<proteinExistence type="predicted"/>
<dbReference type="EMBL" id="JANJQO010000576">
    <property type="protein sequence ID" value="KAJ2976517.1"/>
    <property type="molecule type" value="Genomic_DNA"/>
</dbReference>
<evidence type="ECO:0000313" key="1">
    <source>
        <dbReference type="EMBL" id="KAJ2976517.1"/>
    </source>
</evidence>
<reference evidence="1" key="1">
    <citation type="submission" date="2022-08" db="EMBL/GenBank/DDBJ databases">
        <title>Genome Sequence of Lecanicillium fungicola.</title>
        <authorList>
            <person name="Buettner E."/>
        </authorList>
    </citation>
    <scope>NUCLEOTIDE SEQUENCE</scope>
    <source>
        <strain evidence="1">Babe33</strain>
    </source>
</reference>
<organism evidence="1 2">
    <name type="scientific">Zarea fungicola</name>
    <dbReference type="NCBI Taxonomy" id="93591"/>
    <lineage>
        <taxon>Eukaryota</taxon>
        <taxon>Fungi</taxon>
        <taxon>Dikarya</taxon>
        <taxon>Ascomycota</taxon>
        <taxon>Pezizomycotina</taxon>
        <taxon>Sordariomycetes</taxon>
        <taxon>Hypocreomycetidae</taxon>
        <taxon>Hypocreales</taxon>
        <taxon>Cordycipitaceae</taxon>
        <taxon>Zarea</taxon>
    </lineage>
</organism>
<comment type="caution">
    <text evidence="1">The sequence shown here is derived from an EMBL/GenBank/DDBJ whole genome shotgun (WGS) entry which is preliminary data.</text>
</comment>
<accession>A0ACC1NCB0</accession>
<sequence>MTSNEPWWKDAVVYQIYPSSFLDGNGDGTGDIKGIMQGLEHIKSLGADTIWLSPVYESPMVDMGYDISNYEKINPLYGTLEDMDTLISACHSKQMKIVMDLIINHTSDKHAWFLESQSSRDNPKADWYHWHDGRIDANGKRSVPNNWESYFGGSAWEWCPTREQYYLHMYSVQQPDINWDNLDAREAVYNSAMRFWLDKGIDGFRIDTMPIYIKPRGYPDAPIKNPDSYTQRDGGWEHHPEVFDLHREFYDKIWSKYGELLLVGELLNIDDKSVALKYCSKSAKRVGMGFQFDTACIGYELDWYEVDPWTIPQFAKSIADWQQFVEGTDGWTCQFLENHDIGRSVDRFGSRKYWAESAKLLATLEATCSGTLFVFQGQEIGMTNVPKDWPIEEYIDVSSQGYWERAGKTPEAMANLQLVARDNSRTPMQWSGDVHGGFTTGRPWMRVNENYVDINVKKQDGDQASVLNYWRRALKLRREYNQVFVHGNFRLLESSQEKVVIYRKSSNSSTATVVLNFSDEEALEELPEDIGDLVLSNVDSISTVGRLQPWEARVYINIR</sequence>
<evidence type="ECO:0000313" key="2">
    <source>
        <dbReference type="Proteomes" id="UP001143910"/>
    </source>
</evidence>
<gene>
    <name evidence="1" type="ORF">NQ176_g4910</name>
</gene>
<name>A0ACC1NCB0_9HYPO</name>
<keyword evidence="2" id="KW-1185">Reference proteome</keyword>
<protein>
    <submittedName>
        <fullName evidence="1">Uncharacterized protein</fullName>
    </submittedName>
</protein>
<dbReference type="Proteomes" id="UP001143910">
    <property type="component" value="Unassembled WGS sequence"/>
</dbReference>